<dbReference type="EMBL" id="JAAVLN010000001">
    <property type="protein sequence ID" value="NKC02988.1"/>
    <property type="molecule type" value="Genomic_DNA"/>
</dbReference>
<keyword evidence="4" id="KW-1185">Reference proteome</keyword>
<feature type="signal peptide" evidence="1">
    <location>
        <begin position="1"/>
        <end position="22"/>
    </location>
</feature>
<dbReference type="Pfam" id="PF08239">
    <property type="entry name" value="SH3_3"/>
    <property type="match status" value="1"/>
</dbReference>
<evidence type="ECO:0000313" key="3">
    <source>
        <dbReference type="EMBL" id="NKC02988.1"/>
    </source>
</evidence>
<protein>
    <submittedName>
        <fullName evidence="3">SH3 domain-containing protein</fullName>
    </submittedName>
</protein>
<evidence type="ECO:0000313" key="4">
    <source>
        <dbReference type="Proteomes" id="UP000704467"/>
    </source>
</evidence>
<comment type="caution">
    <text evidence="3">The sequence shown here is derived from an EMBL/GenBank/DDBJ whole genome shotgun (WGS) entry which is preliminary data.</text>
</comment>
<gene>
    <name evidence="3" type="ORF">HED55_05340</name>
</gene>
<evidence type="ECO:0000259" key="2">
    <source>
        <dbReference type="PROSITE" id="PS51781"/>
    </source>
</evidence>
<evidence type="ECO:0000256" key="1">
    <source>
        <dbReference type="SAM" id="SignalP"/>
    </source>
</evidence>
<dbReference type="SMART" id="SM00287">
    <property type="entry name" value="SH3b"/>
    <property type="match status" value="1"/>
</dbReference>
<feature type="chain" id="PRO_5046010893" evidence="1">
    <location>
        <begin position="23"/>
        <end position="171"/>
    </location>
</feature>
<dbReference type="PROSITE" id="PS51781">
    <property type="entry name" value="SH3B"/>
    <property type="match status" value="1"/>
</dbReference>
<dbReference type="RefSeq" id="WP_138785840.1">
    <property type="nucleotide sequence ID" value="NZ_JBHEEQ010000010.1"/>
</dbReference>
<dbReference type="PANTHER" id="PTHR34408:SF1">
    <property type="entry name" value="GLYCOSYL HYDROLASE FAMILY 19 DOMAIN-CONTAINING PROTEIN HI_1415"/>
    <property type="match status" value="1"/>
</dbReference>
<dbReference type="InterPro" id="IPR003646">
    <property type="entry name" value="SH3-like_bac-type"/>
</dbReference>
<dbReference type="PANTHER" id="PTHR34408">
    <property type="entry name" value="FAMILY PROTEIN, PUTATIVE-RELATED"/>
    <property type="match status" value="1"/>
</dbReference>
<dbReference type="Proteomes" id="UP000704467">
    <property type="component" value="Unassembled WGS sequence"/>
</dbReference>
<accession>A0ABX1DMX3</accession>
<organism evidence="3 4">
    <name type="scientific">Brucella haematophila</name>
    <dbReference type="NCBI Taxonomy" id="419474"/>
    <lineage>
        <taxon>Bacteria</taxon>
        <taxon>Pseudomonadati</taxon>
        <taxon>Pseudomonadota</taxon>
        <taxon>Alphaproteobacteria</taxon>
        <taxon>Hyphomicrobiales</taxon>
        <taxon>Brucellaceae</taxon>
        <taxon>Brucella/Ochrobactrum group</taxon>
        <taxon>Brucella</taxon>
    </lineage>
</organism>
<sequence>MKLAWKAALVVVGVLSAGAAQAANAISTANLNIRTGPSTNYPSMGAIPGGAPVTVHGCTSGYGWCQVSYGATHGWSSSRYIAFQEGTVGSGYSNDFGRNAALIGIPLIAGVAIGSALNDRDDYYYRRGYWGGRPDYRYRNRNWDRPGWHGGRPGGYGGPRAYIRPRGNEPR</sequence>
<dbReference type="InterPro" id="IPR052354">
    <property type="entry name" value="Cell_Wall_Dynamics_Protein"/>
</dbReference>
<name>A0ABX1DMX3_9HYPH</name>
<keyword evidence="1" id="KW-0732">Signal</keyword>
<proteinExistence type="predicted"/>
<reference evidence="3 4" key="1">
    <citation type="submission" date="2020-03" db="EMBL/GenBank/DDBJ databases">
        <title>Whole genome sequencing of clinical and environmental type strains of Ochrobactrum.</title>
        <authorList>
            <person name="Dharne M."/>
        </authorList>
    </citation>
    <scope>NUCLEOTIDE SEQUENCE [LARGE SCALE GENOMIC DNA]</scope>
    <source>
        <strain evidence="3 4">CIP 109452</strain>
    </source>
</reference>
<dbReference type="Gene3D" id="2.30.30.40">
    <property type="entry name" value="SH3 Domains"/>
    <property type="match status" value="1"/>
</dbReference>
<feature type="domain" description="SH3b" evidence="2">
    <location>
        <begin position="22"/>
        <end position="85"/>
    </location>
</feature>